<proteinExistence type="predicted"/>
<dbReference type="EMBL" id="PKGS01000001">
    <property type="protein sequence ID" value="PKZ17144.1"/>
    <property type="molecule type" value="Genomic_DNA"/>
</dbReference>
<accession>A0A2I1MAH9</accession>
<dbReference type="AlphaFoldDB" id="A0A2I1MAH9"/>
<comment type="caution">
    <text evidence="1">The sequence shown here is derived from an EMBL/GenBank/DDBJ whole genome shotgun (WGS) entry which is preliminary data.</text>
</comment>
<organism evidence="1 2">
    <name type="scientific">Anaerococcus octavius</name>
    <dbReference type="NCBI Taxonomy" id="54007"/>
    <lineage>
        <taxon>Bacteria</taxon>
        <taxon>Bacillati</taxon>
        <taxon>Bacillota</taxon>
        <taxon>Tissierellia</taxon>
        <taxon>Tissierellales</taxon>
        <taxon>Peptoniphilaceae</taxon>
        <taxon>Anaerococcus</taxon>
    </lineage>
</organism>
<dbReference type="Proteomes" id="UP000234335">
    <property type="component" value="Unassembled WGS sequence"/>
</dbReference>
<sequence>MIEINKNKNFIKYSFPNDKKNTRLKLLVTLSPIFIACFDNGNYELEFLKKTIENSNFPYAIYPNYFEGFNKEKYFKAYKDVIPKEDIILNSDDTIDFYINPMDEIYVLALKSLIEGLIINNKANIYWTNYFKNIRNDIVINGRRSIIANGIQGFYLNKYVLVWMIDLCHYIKINTPSLYKDVNTIYELSSNLKTIRDTKISKIH</sequence>
<evidence type="ECO:0000313" key="2">
    <source>
        <dbReference type="Proteomes" id="UP000234335"/>
    </source>
</evidence>
<reference evidence="1 2" key="1">
    <citation type="submission" date="2017-12" db="EMBL/GenBank/DDBJ databases">
        <title>Phylogenetic diversity of female urinary microbiome.</title>
        <authorList>
            <person name="Thomas-White K."/>
            <person name="Wolfe A.J."/>
        </authorList>
    </citation>
    <scope>NUCLEOTIDE SEQUENCE [LARGE SCALE GENOMIC DNA]</scope>
    <source>
        <strain evidence="1 2">UMB0119</strain>
    </source>
</reference>
<dbReference type="RefSeq" id="WP_101539313.1">
    <property type="nucleotide sequence ID" value="NZ_JBHWQV010000081.1"/>
</dbReference>
<keyword evidence="2" id="KW-1185">Reference proteome</keyword>
<gene>
    <name evidence="1" type="ORF">CYJ34_00090</name>
</gene>
<name>A0A2I1MAH9_9FIRM</name>
<evidence type="ECO:0000313" key="1">
    <source>
        <dbReference type="EMBL" id="PKZ17144.1"/>
    </source>
</evidence>
<protein>
    <submittedName>
        <fullName evidence="1">Uncharacterized protein</fullName>
    </submittedName>
</protein>